<name>A0A2M8KCR8_9BACT</name>
<dbReference type="InterPro" id="IPR027434">
    <property type="entry name" value="Homing_endonucl"/>
</dbReference>
<proteinExistence type="predicted"/>
<evidence type="ECO:0008006" key="3">
    <source>
        <dbReference type="Google" id="ProtNLM"/>
    </source>
</evidence>
<dbReference type="InterPro" id="IPR036390">
    <property type="entry name" value="WH_DNA-bd_sf"/>
</dbReference>
<dbReference type="EMBL" id="PFDX01000007">
    <property type="protein sequence ID" value="PJE57694.1"/>
    <property type="molecule type" value="Genomic_DNA"/>
</dbReference>
<dbReference type="Gene3D" id="3.10.28.10">
    <property type="entry name" value="Homing endonucleases"/>
    <property type="match status" value="1"/>
</dbReference>
<sequence>MKKCNLVQIWDLTNYPSDLNIIISKNGRDWIRKKLLEKYGLLKIAVKKLNMGYWGLIDNLRGRRAMNFSNLIKLIQKLNLNRETIQKEIQGLVIRSIKIKNVHFPIRCDPIFVSLFTNLLGDGGARGGNGSGYFHYGESEAHQLIQEKISHILGETPYQNGESVPRVLVFLLMKYFNIKSVATKKSVFPPKIVKADKLTRLASLTAFINDEGTPTTSFIQIYSSNSKLLRGIQTLSQSLGYKVSQISRKKDDNTYLFRINSVRKFYDDYKELIKKYPEARLISRKERTLRILDLILTRPKRSRKDTFDLIIKNLKNSEKNIYDLCEIAQMTQSGVRKYLKELITFKVVKRQPSNSKTRYIYSLA</sequence>
<gene>
    <name evidence="1" type="ORF">COU82_00545</name>
</gene>
<dbReference type="AlphaFoldDB" id="A0A2M8KCR8"/>
<evidence type="ECO:0000313" key="2">
    <source>
        <dbReference type="Proteomes" id="UP000231648"/>
    </source>
</evidence>
<evidence type="ECO:0000313" key="1">
    <source>
        <dbReference type="EMBL" id="PJE57694.1"/>
    </source>
</evidence>
<dbReference type="Proteomes" id="UP000231648">
    <property type="component" value="Unassembled WGS sequence"/>
</dbReference>
<reference evidence="2" key="1">
    <citation type="submission" date="2017-09" db="EMBL/GenBank/DDBJ databases">
        <title>Depth-based differentiation of microbial function through sediment-hosted aquifers and enrichment of novel symbionts in the deep terrestrial subsurface.</title>
        <authorList>
            <person name="Probst A.J."/>
            <person name="Ladd B."/>
            <person name="Jarett J.K."/>
            <person name="Geller-Mcgrath D.E."/>
            <person name="Sieber C.M.K."/>
            <person name="Emerson J.B."/>
            <person name="Anantharaman K."/>
            <person name="Thomas B.C."/>
            <person name="Malmstrom R."/>
            <person name="Stieglmeier M."/>
            <person name="Klingl A."/>
            <person name="Woyke T."/>
            <person name="Ryan C.M."/>
            <person name="Banfield J.F."/>
        </authorList>
    </citation>
    <scope>NUCLEOTIDE SEQUENCE [LARGE SCALE GENOMIC DNA]</scope>
</reference>
<comment type="caution">
    <text evidence="1">The sequence shown here is derived from an EMBL/GenBank/DDBJ whole genome shotgun (WGS) entry which is preliminary data.</text>
</comment>
<accession>A0A2M8KCR8</accession>
<dbReference type="SUPFAM" id="SSF46785">
    <property type="entry name" value="Winged helix' DNA-binding domain"/>
    <property type="match status" value="1"/>
</dbReference>
<organism evidence="1 2">
    <name type="scientific">Candidatus Portnoybacteria bacterium CG10_big_fil_rev_8_21_14_0_10_38_18</name>
    <dbReference type="NCBI Taxonomy" id="1974813"/>
    <lineage>
        <taxon>Bacteria</taxon>
        <taxon>Candidatus Portnoyibacteriota</taxon>
    </lineage>
</organism>
<dbReference type="SUPFAM" id="SSF55608">
    <property type="entry name" value="Homing endonucleases"/>
    <property type="match status" value="1"/>
</dbReference>
<protein>
    <recommendedName>
        <fullName evidence="3">DOD-type homing endonuclease domain-containing protein</fullName>
    </recommendedName>
</protein>